<dbReference type="STRING" id="43265.A0A545VZR4"/>
<organism evidence="2 3">
    <name type="scientific">Cordyceps javanica</name>
    <dbReference type="NCBI Taxonomy" id="43265"/>
    <lineage>
        <taxon>Eukaryota</taxon>
        <taxon>Fungi</taxon>
        <taxon>Dikarya</taxon>
        <taxon>Ascomycota</taxon>
        <taxon>Pezizomycotina</taxon>
        <taxon>Sordariomycetes</taxon>
        <taxon>Hypocreomycetidae</taxon>
        <taxon>Hypocreales</taxon>
        <taxon>Cordycipitaceae</taxon>
        <taxon>Cordyceps</taxon>
    </lineage>
</organism>
<keyword evidence="2" id="KW-0418">Kinase</keyword>
<dbReference type="EMBL" id="SPUK01000007">
    <property type="protein sequence ID" value="TQV95640.1"/>
    <property type="molecule type" value="Genomic_DNA"/>
</dbReference>
<evidence type="ECO:0000256" key="1">
    <source>
        <dbReference type="SAM" id="MobiDB-lite"/>
    </source>
</evidence>
<keyword evidence="3" id="KW-1185">Reference proteome</keyword>
<feature type="compositionally biased region" description="Polar residues" evidence="1">
    <location>
        <begin position="10"/>
        <end position="33"/>
    </location>
</feature>
<keyword evidence="2" id="KW-0808">Transferase</keyword>
<dbReference type="GO" id="GO:0016301">
    <property type="term" value="F:kinase activity"/>
    <property type="evidence" value="ECO:0007669"/>
    <property type="project" value="UniProtKB-KW"/>
</dbReference>
<dbReference type="AlphaFoldDB" id="A0A545VZR4"/>
<feature type="compositionally biased region" description="Basic residues" evidence="1">
    <location>
        <begin position="637"/>
        <end position="646"/>
    </location>
</feature>
<dbReference type="OrthoDB" id="4870738at2759"/>
<protein>
    <submittedName>
        <fullName evidence="2">Histidine kinase group protein</fullName>
    </submittedName>
</protein>
<feature type="region of interest" description="Disordered" evidence="1">
    <location>
        <begin position="629"/>
        <end position="662"/>
    </location>
</feature>
<proteinExistence type="predicted"/>
<dbReference type="Proteomes" id="UP000315783">
    <property type="component" value="Unassembled WGS sequence"/>
</dbReference>
<evidence type="ECO:0000313" key="2">
    <source>
        <dbReference type="EMBL" id="TQV95640.1"/>
    </source>
</evidence>
<comment type="caution">
    <text evidence="2">The sequence shown here is derived from an EMBL/GenBank/DDBJ whole genome shotgun (WGS) entry which is preliminary data.</text>
</comment>
<feature type="region of interest" description="Disordered" evidence="1">
    <location>
        <begin position="1"/>
        <end position="35"/>
    </location>
</feature>
<name>A0A545VZR4_9HYPO</name>
<gene>
    <name evidence="2" type="ORF">IF1G_05469</name>
</gene>
<evidence type="ECO:0000313" key="3">
    <source>
        <dbReference type="Proteomes" id="UP000315783"/>
    </source>
</evidence>
<sequence length="662" mass="73514">MAPHARPLQDDNSATTRDNQPTASVQDPENSSGDCDVKVTVSRHWHWPFLHAFGGSWLRHSLKTLEALRRVVRNTPPPHPIDLAVLNDLIKVRGLVDEAERLASKAQAGQGSTFVRSNKMSSQWAHRHRALACHLLSQAYRIDEFISTTLLLENTFLQDVADQVLRRRPADIDAKYVQFFHETGPCREIAVSTSPEQLTEILAAGHAPEILRTRAMGNFLLRYLDAAVEDLTEAISKHRYAAAWKHHLHKESGPVKGMSQQVPMPEDEESDDLLGQLLFHRGSIHLRLAYRHISTSFAHKQESAGAPGALPADKPAESLIEEGTASQECVKAYAKRAMRDLMAFIKRFQYSPDWPVKAALDFTDLVKKVTAAEKPSRISLSVHNSPPASNHLYPVSELFGAVPPTGLPPYPPPEAFKAKQSGAAGDLVKAFADETETPSAVCETVAYHPFLVEALHALLICHCLVQTSPKDIERHAYMVARLTRICDGFPFFQPCEPPSRGDWNELLRFPASDTGLLPLVASWNDLCAGKHVAMLTYVRFYGAAATTSPQAARPGDDLFISSNEAELSNHAIKQMFYAHLGNLVPSNKVCEMLARPGCRPPQYLGPLVRIYMSPRRHARDIWLWRKEAPVVPSPPRPQKKKKKKKLVVAAKTFPAPASSSQK</sequence>
<reference evidence="2 3" key="1">
    <citation type="journal article" date="2019" name="Appl. Microbiol. Biotechnol.">
        <title>Genome sequence of Isaria javanica and comparative genome analysis insights into family S53 peptidase evolution in fungal entomopathogens.</title>
        <authorList>
            <person name="Lin R."/>
            <person name="Zhang X."/>
            <person name="Xin B."/>
            <person name="Zou M."/>
            <person name="Gao Y."/>
            <person name="Qin F."/>
            <person name="Hu Q."/>
            <person name="Xie B."/>
            <person name="Cheng X."/>
        </authorList>
    </citation>
    <scope>NUCLEOTIDE SEQUENCE [LARGE SCALE GENOMIC DNA]</scope>
    <source>
        <strain evidence="2 3">IJ1G</strain>
    </source>
</reference>
<accession>A0A545VZR4</accession>